<name>G7JEY7_MEDTR</name>
<accession>G7JEY7</accession>
<gene>
    <name evidence="1" type="ordered locus">MTR_4g068380</name>
</gene>
<reference evidence="1 3" key="2">
    <citation type="journal article" date="2014" name="BMC Genomics">
        <title>An improved genome release (version Mt4.0) for the model legume Medicago truncatula.</title>
        <authorList>
            <person name="Tang H."/>
            <person name="Krishnakumar V."/>
            <person name="Bidwell S."/>
            <person name="Rosen B."/>
            <person name="Chan A."/>
            <person name="Zhou S."/>
            <person name="Gentzbittel L."/>
            <person name="Childs K.L."/>
            <person name="Yandell M."/>
            <person name="Gundlach H."/>
            <person name="Mayer K.F."/>
            <person name="Schwartz D.C."/>
            <person name="Town C.D."/>
        </authorList>
    </citation>
    <scope>GENOME REANNOTATION</scope>
    <source>
        <strain evidence="2 3">cv. Jemalong A17</strain>
    </source>
</reference>
<dbReference type="EnsemblPlants" id="AES89045">
    <property type="protein sequence ID" value="AES89045"/>
    <property type="gene ID" value="MTR_4g068380"/>
</dbReference>
<reference evidence="2" key="3">
    <citation type="submission" date="2015-04" db="UniProtKB">
        <authorList>
            <consortium name="EnsemblPlants"/>
        </authorList>
    </citation>
    <scope>IDENTIFICATION</scope>
    <source>
        <strain evidence="2">cv. Jemalong A17</strain>
    </source>
</reference>
<keyword evidence="1" id="KW-0472">Membrane</keyword>
<reference evidence="1 3" key="1">
    <citation type="journal article" date="2011" name="Nature">
        <title>The Medicago genome provides insight into the evolution of rhizobial symbioses.</title>
        <authorList>
            <person name="Young N.D."/>
            <person name="Debelle F."/>
            <person name="Oldroyd G.E."/>
            <person name="Geurts R."/>
            <person name="Cannon S.B."/>
            <person name="Udvardi M.K."/>
            <person name="Benedito V.A."/>
            <person name="Mayer K.F."/>
            <person name="Gouzy J."/>
            <person name="Schoof H."/>
            <person name="Van de Peer Y."/>
            <person name="Proost S."/>
            <person name="Cook D.R."/>
            <person name="Meyers B.C."/>
            <person name="Spannagl M."/>
            <person name="Cheung F."/>
            <person name="De Mita S."/>
            <person name="Krishnakumar V."/>
            <person name="Gundlach H."/>
            <person name="Zhou S."/>
            <person name="Mudge J."/>
            <person name="Bharti A.K."/>
            <person name="Murray J.D."/>
            <person name="Naoumkina M.A."/>
            <person name="Rosen B."/>
            <person name="Silverstein K.A."/>
            <person name="Tang H."/>
            <person name="Rombauts S."/>
            <person name="Zhao P.X."/>
            <person name="Zhou P."/>
            <person name="Barbe V."/>
            <person name="Bardou P."/>
            <person name="Bechner M."/>
            <person name="Bellec A."/>
            <person name="Berger A."/>
            <person name="Berges H."/>
            <person name="Bidwell S."/>
            <person name="Bisseling T."/>
            <person name="Choisne N."/>
            <person name="Couloux A."/>
            <person name="Denny R."/>
            <person name="Deshpande S."/>
            <person name="Dai X."/>
            <person name="Doyle J.J."/>
            <person name="Dudez A.M."/>
            <person name="Farmer A.D."/>
            <person name="Fouteau S."/>
            <person name="Franken C."/>
            <person name="Gibelin C."/>
            <person name="Gish J."/>
            <person name="Goldstein S."/>
            <person name="Gonzalez A.J."/>
            <person name="Green P.J."/>
            <person name="Hallab A."/>
            <person name="Hartog M."/>
            <person name="Hua A."/>
            <person name="Humphray S.J."/>
            <person name="Jeong D.H."/>
            <person name="Jing Y."/>
            <person name="Jocker A."/>
            <person name="Kenton S.M."/>
            <person name="Kim D.J."/>
            <person name="Klee K."/>
            <person name="Lai H."/>
            <person name="Lang C."/>
            <person name="Lin S."/>
            <person name="Macmil S.L."/>
            <person name="Magdelenat G."/>
            <person name="Matthews L."/>
            <person name="McCorrison J."/>
            <person name="Monaghan E.L."/>
            <person name="Mun J.H."/>
            <person name="Najar F.Z."/>
            <person name="Nicholson C."/>
            <person name="Noirot C."/>
            <person name="O'Bleness M."/>
            <person name="Paule C.R."/>
            <person name="Poulain J."/>
            <person name="Prion F."/>
            <person name="Qin B."/>
            <person name="Qu C."/>
            <person name="Retzel E.F."/>
            <person name="Riddle C."/>
            <person name="Sallet E."/>
            <person name="Samain S."/>
            <person name="Samson N."/>
            <person name="Sanders I."/>
            <person name="Saurat O."/>
            <person name="Scarpelli C."/>
            <person name="Schiex T."/>
            <person name="Segurens B."/>
            <person name="Severin A.J."/>
            <person name="Sherrier D.J."/>
            <person name="Shi R."/>
            <person name="Sims S."/>
            <person name="Singer S.R."/>
            <person name="Sinharoy S."/>
            <person name="Sterck L."/>
            <person name="Viollet A."/>
            <person name="Wang B.B."/>
            <person name="Wang K."/>
            <person name="Wang M."/>
            <person name="Wang X."/>
            <person name="Warfsmann J."/>
            <person name="Weissenbach J."/>
            <person name="White D.D."/>
            <person name="White J.D."/>
            <person name="Wiley G.B."/>
            <person name="Wincker P."/>
            <person name="Xing Y."/>
            <person name="Yang L."/>
            <person name="Yao Z."/>
            <person name="Ying F."/>
            <person name="Zhai J."/>
            <person name="Zhou L."/>
            <person name="Zuber A."/>
            <person name="Denarie J."/>
            <person name="Dixon R.A."/>
            <person name="May G.D."/>
            <person name="Schwartz D.C."/>
            <person name="Rogers J."/>
            <person name="Quetier F."/>
            <person name="Town C.D."/>
            <person name="Roe B.A."/>
        </authorList>
    </citation>
    <scope>NUCLEOTIDE SEQUENCE [LARGE SCALE GENOMIC DNA]</scope>
    <source>
        <strain evidence="1">A17</strain>
        <strain evidence="2 3">cv. Jemalong A17</strain>
    </source>
</reference>
<evidence type="ECO:0000313" key="1">
    <source>
        <dbReference type="EMBL" id="AES89045.1"/>
    </source>
</evidence>
<dbReference type="Proteomes" id="UP000002051">
    <property type="component" value="Chromosome 4"/>
</dbReference>
<organism evidence="1 3">
    <name type="scientific">Medicago truncatula</name>
    <name type="common">Barrel medic</name>
    <name type="synonym">Medicago tribuloides</name>
    <dbReference type="NCBI Taxonomy" id="3880"/>
    <lineage>
        <taxon>Eukaryota</taxon>
        <taxon>Viridiplantae</taxon>
        <taxon>Streptophyta</taxon>
        <taxon>Embryophyta</taxon>
        <taxon>Tracheophyta</taxon>
        <taxon>Spermatophyta</taxon>
        <taxon>Magnoliopsida</taxon>
        <taxon>eudicotyledons</taxon>
        <taxon>Gunneridae</taxon>
        <taxon>Pentapetalae</taxon>
        <taxon>rosids</taxon>
        <taxon>fabids</taxon>
        <taxon>Fabales</taxon>
        <taxon>Fabaceae</taxon>
        <taxon>Papilionoideae</taxon>
        <taxon>50 kb inversion clade</taxon>
        <taxon>NPAAA clade</taxon>
        <taxon>Hologalegina</taxon>
        <taxon>IRL clade</taxon>
        <taxon>Trifolieae</taxon>
        <taxon>Medicago</taxon>
    </lineage>
</organism>
<protein>
    <submittedName>
        <fullName evidence="1">Transmembrane protein, putative</fullName>
    </submittedName>
</protein>
<dbReference type="HOGENOM" id="CLU_2030166_0_0_1"/>
<sequence length="122" mass="13531">MAAGCCFKFGYGWCFMVKALCFCLGVESLVISSSTFPLTFVLGLRGVDMHMAHWLTQGYACDVSCESYASAASIGCFGIWLDKSSERLSEVANRQRVCKDVFDDSRNIMNELKDDGTKPRLN</sequence>
<keyword evidence="1" id="KW-0812">Transmembrane</keyword>
<evidence type="ECO:0000313" key="3">
    <source>
        <dbReference type="Proteomes" id="UP000002051"/>
    </source>
</evidence>
<dbReference type="EMBL" id="CM001220">
    <property type="protein sequence ID" value="AES89045.1"/>
    <property type="molecule type" value="Genomic_DNA"/>
</dbReference>
<proteinExistence type="predicted"/>
<evidence type="ECO:0000313" key="2">
    <source>
        <dbReference type="EnsemblPlants" id="AES89045"/>
    </source>
</evidence>
<keyword evidence="3" id="KW-1185">Reference proteome</keyword>
<dbReference type="PaxDb" id="3880-AES89045"/>
<dbReference type="AlphaFoldDB" id="G7JEY7"/>